<dbReference type="Proteomes" id="UP000000343">
    <property type="component" value="Chromosome"/>
</dbReference>
<evidence type="ECO:0000313" key="9">
    <source>
        <dbReference type="EMBL" id="ADW70675.1"/>
    </source>
</evidence>
<keyword evidence="4" id="KW-1015">Disulfide bond</keyword>
<evidence type="ECO:0000259" key="8">
    <source>
        <dbReference type="PROSITE" id="PS51352"/>
    </source>
</evidence>
<feature type="chain" id="PRO_5003233715" evidence="7">
    <location>
        <begin position="23"/>
        <end position="325"/>
    </location>
</feature>
<comment type="similarity">
    <text evidence="1">Belongs to the thioredoxin family. DsbA subfamily.</text>
</comment>
<dbReference type="PANTHER" id="PTHR13887">
    <property type="entry name" value="GLUTATHIONE S-TRANSFERASE KAPPA"/>
    <property type="match status" value="1"/>
</dbReference>
<evidence type="ECO:0000256" key="7">
    <source>
        <dbReference type="SAM" id="SignalP"/>
    </source>
</evidence>
<protein>
    <submittedName>
        <fullName evidence="9">Putative lipoprotein</fullName>
    </submittedName>
</protein>
<keyword evidence="9" id="KW-0449">Lipoprotein</keyword>
<evidence type="ECO:0000256" key="3">
    <source>
        <dbReference type="ARBA" id="ARBA00023002"/>
    </source>
</evidence>
<dbReference type="KEGG" id="acm:AciX9_3674"/>
<accession>E8X5P8</accession>
<evidence type="ECO:0000256" key="4">
    <source>
        <dbReference type="ARBA" id="ARBA00023157"/>
    </source>
</evidence>
<feature type="compositionally biased region" description="Pro residues" evidence="6">
    <location>
        <begin position="298"/>
        <end position="309"/>
    </location>
</feature>
<dbReference type="STRING" id="1198114.AciX9_3674"/>
<reference evidence="10" key="1">
    <citation type="submission" date="2011-01" db="EMBL/GenBank/DDBJ databases">
        <title>Complete sequence of chromosome of Acidobacterium sp. MP5ACTX9.</title>
        <authorList>
            <consortium name="US DOE Joint Genome Institute"/>
            <person name="Lucas S."/>
            <person name="Copeland A."/>
            <person name="Lapidus A."/>
            <person name="Cheng J.-F."/>
            <person name="Goodwin L."/>
            <person name="Pitluck S."/>
            <person name="Teshima H."/>
            <person name="Detter J.C."/>
            <person name="Han C."/>
            <person name="Tapia R."/>
            <person name="Land M."/>
            <person name="Hauser L."/>
            <person name="Kyrpides N."/>
            <person name="Ivanova N."/>
            <person name="Ovchinnikova G."/>
            <person name="Pagani I."/>
            <person name="Rawat S.R."/>
            <person name="Mannisto M."/>
            <person name="Haggblom M.M."/>
            <person name="Woyke T."/>
        </authorList>
    </citation>
    <scope>NUCLEOTIDE SEQUENCE [LARGE SCALE GENOMIC DNA]</scope>
    <source>
        <strain evidence="10">MP5ACTX9</strain>
    </source>
</reference>
<dbReference type="PANTHER" id="PTHR13887:SF14">
    <property type="entry name" value="DISULFIDE BOND FORMATION PROTEIN D"/>
    <property type="match status" value="1"/>
</dbReference>
<keyword evidence="10" id="KW-1185">Reference proteome</keyword>
<dbReference type="AlphaFoldDB" id="E8X5P8"/>
<evidence type="ECO:0000256" key="5">
    <source>
        <dbReference type="ARBA" id="ARBA00023284"/>
    </source>
</evidence>
<dbReference type="InterPro" id="IPR036249">
    <property type="entry name" value="Thioredoxin-like_sf"/>
</dbReference>
<name>E8X5P8_GRATM</name>
<evidence type="ECO:0000313" key="10">
    <source>
        <dbReference type="Proteomes" id="UP000000343"/>
    </source>
</evidence>
<dbReference type="GO" id="GO:0016491">
    <property type="term" value="F:oxidoreductase activity"/>
    <property type="evidence" value="ECO:0007669"/>
    <property type="project" value="UniProtKB-KW"/>
</dbReference>
<keyword evidence="5" id="KW-0676">Redox-active center</keyword>
<keyword evidence="3" id="KW-0560">Oxidoreductase</keyword>
<dbReference type="Pfam" id="PF13462">
    <property type="entry name" value="Thioredoxin_4"/>
    <property type="match status" value="1"/>
</dbReference>
<dbReference type="OrthoDB" id="117402at2"/>
<dbReference type="Gene3D" id="3.40.30.10">
    <property type="entry name" value="Glutaredoxin"/>
    <property type="match status" value="1"/>
</dbReference>
<dbReference type="eggNOG" id="COG1651">
    <property type="taxonomic scope" value="Bacteria"/>
</dbReference>
<keyword evidence="2 7" id="KW-0732">Signal</keyword>
<proteinExistence type="inferred from homology"/>
<dbReference type="PROSITE" id="PS51352">
    <property type="entry name" value="THIOREDOXIN_2"/>
    <property type="match status" value="1"/>
</dbReference>
<dbReference type="PROSITE" id="PS51257">
    <property type="entry name" value="PROKAR_LIPOPROTEIN"/>
    <property type="match status" value="1"/>
</dbReference>
<feature type="region of interest" description="Disordered" evidence="6">
    <location>
        <begin position="296"/>
        <end position="325"/>
    </location>
</feature>
<dbReference type="EMBL" id="CP002480">
    <property type="protein sequence ID" value="ADW70675.1"/>
    <property type="molecule type" value="Genomic_DNA"/>
</dbReference>
<dbReference type="InterPro" id="IPR012336">
    <property type="entry name" value="Thioredoxin-like_fold"/>
</dbReference>
<dbReference type="HOGENOM" id="CLU_876111_0_0_0"/>
<sequence>MNAVAKPLLALALVASSFGCHAQKPAAGTLSPELYRRVEILIRTRAKIPPNYLIHIGPRTPSDVPGYDSMEVSFTADGQQSKPVTFLLSNDGKTVAQFSKYDISANPLTVVSGTDRPARGGPQGAPVEIVGFDDLECPYCAKMHSQIFPALTQRYGDKVRFVYKDFPISQHPWAMRAAVDVNCVATQSSQGYWNLVDTIHAHAGELGGTDHNLQKALDSLDKMTLDEAAKEKLKQPEVEACIKKQDDTKIKASLKVGEDLNVEATPVLFINGEKFEGAYPLEDLYRFVDSALIAAGQTPPPPYVPPAAPATPSDNAPAPVTKPGS</sequence>
<evidence type="ECO:0000256" key="2">
    <source>
        <dbReference type="ARBA" id="ARBA00022729"/>
    </source>
</evidence>
<evidence type="ECO:0000256" key="1">
    <source>
        <dbReference type="ARBA" id="ARBA00005791"/>
    </source>
</evidence>
<dbReference type="SUPFAM" id="SSF52833">
    <property type="entry name" value="Thioredoxin-like"/>
    <property type="match status" value="1"/>
</dbReference>
<feature type="domain" description="Thioredoxin" evidence="8">
    <location>
        <begin position="75"/>
        <end position="293"/>
    </location>
</feature>
<feature type="signal peptide" evidence="7">
    <location>
        <begin position="1"/>
        <end position="22"/>
    </location>
</feature>
<organism evidence="10">
    <name type="scientific">Granulicella tundricola (strain ATCC BAA-1859 / DSM 23138 / MP5ACTX9)</name>
    <dbReference type="NCBI Taxonomy" id="1198114"/>
    <lineage>
        <taxon>Bacteria</taxon>
        <taxon>Pseudomonadati</taxon>
        <taxon>Acidobacteriota</taxon>
        <taxon>Terriglobia</taxon>
        <taxon>Terriglobales</taxon>
        <taxon>Acidobacteriaceae</taxon>
        <taxon>Granulicella</taxon>
    </lineage>
</organism>
<dbReference type="InterPro" id="IPR013766">
    <property type="entry name" value="Thioredoxin_domain"/>
</dbReference>
<dbReference type="RefSeq" id="WP_013581984.1">
    <property type="nucleotide sequence ID" value="NC_015064.1"/>
</dbReference>
<evidence type="ECO:0000256" key="6">
    <source>
        <dbReference type="SAM" id="MobiDB-lite"/>
    </source>
</evidence>
<gene>
    <name evidence="9" type="ordered locus">AciX9_3674</name>
</gene>
<dbReference type="PaxDb" id="1198114-AciX9_3674"/>